<evidence type="ECO:0000256" key="3">
    <source>
        <dbReference type="ARBA" id="ARBA00022692"/>
    </source>
</evidence>
<proteinExistence type="predicted"/>
<dbReference type="GO" id="GO:0016491">
    <property type="term" value="F:oxidoreductase activity"/>
    <property type="evidence" value="ECO:0007669"/>
    <property type="project" value="UniProtKB-KW"/>
</dbReference>
<feature type="transmembrane region" description="Helical" evidence="8">
    <location>
        <begin position="78"/>
        <end position="102"/>
    </location>
</feature>
<accession>G7Q6L5</accession>
<evidence type="ECO:0000256" key="5">
    <source>
        <dbReference type="ARBA" id="ARBA00023002"/>
    </source>
</evidence>
<dbReference type="PANTHER" id="PTHR42682">
    <property type="entry name" value="HYDROGENASE-4 COMPONENT F"/>
    <property type="match status" value="1"/>
</dbReference>
<feature type="transmembrane region" description="Helical" evidence="8">
    <location>
        <begin position="302"/>
        <end position="324"/>
    </location>
</feature>
<name>G7Q6L5_9BACT</name>
<dbReference type="InterPro" id="IPR001750">
    <property type="entry name" value="ND/Mrp_TM"/>
</dbReference>
<feature type="transmembrane region" description="Helical" evidence="8">
    <location>
        <begin position="273"/>
        <end position="295"/>
    </location>
</feature>
<evidence type="ECO:0000256" key="1">
    <source>
        <dbReference type="ARBA" id="ARBA00004651"/>
    </source>
</evidence>
<feature type="transmembrane region" description="Helical" evidence="8">
    <location>
        <begin position="382"/>
        <end position="412"/>
    </location>
</feature>
<dbReference type="RefSeq" id="WP_009181023.1">
    <property type="nucleotide sequence ID" value="NZ_CM001368.1"/>
</dbReference>
<evidence type="ECO:0000256" key="4">
    <source>
        <dbReference type="ARBA" id="ARBA00022989"/>
    </source>
</evidence>
<protein>
    <submittedName>
        <fullName evidence="10">NADH dehydrogenase (Quinone)</fullName>
        <ecNumber evidence="10">1.6.99.5</ecNumber>
    </submittedName>
</protein>
<feature type="transmembrane region" description="Helical" evidence="8">
    <location>
        <begin position="207"/>
        <end position="232"/>
    </location>
</feature>
<dbReference type="PANTHER" id="PTHR42682:SF3">
    <property type="entry name" value="FORMATE HYDROGENLYASE SUBUNIT 3-RELATED"/>
    <property type="match status" value="1"/>
</dbReference>
<dbReference type="STRING" id="694327.DFW101_1620"/>
<dbReference type="EMBL" id="CM001368">
    <property type="protein sequence ID" value="EHJ47628.1"/>
    <property type="molecule type" value="Genomic_DNA"/>
</dbReference>
<dbReference type="InterPro" id="IPR052175">
    <property type="entry name" value="ComplexI-like_HydComp"/>
</dbReference>
<reference evidence="11" key="1">
    <citation type="journal article" date="2015" name="Genome Announc.">
        <title>High-Quality Draft Genome Sequence of Desulfovibrio carbinoliphilus FW-101-2B, an Organic Acid-Oxidizing Sulfate-Reducing Bacterium Isolated from Uranium(VI)-Contaminated Groundwater.</title>
        <authorList>
            <person name="Ramsay B.D."/>
            <person name="Hwang C."/>
            <person name="Woo H.L."/>
            <person name="Carroll S.L."/>
            <person name="Lucas S."/>
            <person name="Han J."/>
            <person name="Lapidus A.L."/>
            <person name="Cheng J.F."/>
            <person name="Goodwin L.A."/>
            <person name="Pitluck S."/>
            <person name="Peters L."/>
            <person name="Chertkov O."/>
            <person name="Held B."/>
            <person name="Detter J.C."/>
            <person name="Han C.S."/>
            <person name="Tapia R."/>
            <person name="Land M.L."/>
            <person name="Hauser L.J."/>
            <person name="Kyrpides N.C."/>
            <person name="Ivanova N.N."/>
            <person name="Mikhailova N."/>
            <person name="Pagani I."/>
            <person name="Woyke T."/>
            <person name="Arkin A.P."/>
            <person name="Dehal P."/>
            <person name="Chivian D."/>
            <person name="Criddle C.S."/>
            <person name="Wu W."/>
            <person name="Chakraborty R."/>
            <person name="Hazen T.C."/>
            <person name="Fields M.W."/>
        </authorList>
    </citation>
    <scope>NUCLEOTIDE SEQUENCE [LARGE SCALE GENOMIC DNA]</scope>
    <source>
        <strain evidence="11">FW-101-2B</strain>
    </source>
</reference>
<dbReference type="OrthoDB" id="9805769at2"/>
<feature type="transmembrane region" description="Helical" evidence="8">
    <location>
        <begin position="647"/>
        <end position="664"/>
    </location>
</feature>
<keyword evidence="5 10" id="KW-0560">Oxidoreductase</keyword>
<feature type="transmembrane region" description="Helical" evidence="8">
    <location>
        <begin position="136"/>
        <end position="153"/>
    </location>
</feature>
<feature type="domain" description="NADH:quinone oxidoreductase/Mrp antiporter transmembrane" evidence="9">
    <location>
        <begin position="130"/>
        <end position="409"/>
    </location>
</feature>
<evidence type="ECO:0000256" key="6">
    <source>
        <dbReference type="ARBA" id="ARBA00023136"/>
    </source>
</evidence>
<feature type="transmembrane region" description="Helical" evidence="8">
    <location>
        <begin position="479"/>
        <end position="506"/>
    </location>
</feature>
<evidence type="ECO:0000256" key="8">
    <source>
        <dbReference type="SAM" id="Phobius"/>
    </source>
</evidence>
<comment type="subcellular location">
    <subcellularLocation>
        <location evidence="1">Cell membrane</location>
        <topology evidence="1">Multi-pass membrane protein</topology>
    </subcellularLocation>
    <subcellularLocation>
        <location evidence="7">Membrane</location>
        <topology evidence="7">Multi-pass membrane protein</topology>
    </subcellularLocation>
</comment>
<feature type="transmembrane region" description="Helical" evidence="8">
    <location>
        <begin position="432"/>
        <end position="458"/>
    </location>
</feature>
<feature type="transmembrane region" description="Helical" evidence="8">
    <location>
        <begin position="165"/>
        <end position="187"/>
    </location>
</feature>
<dbReference type="AlphaFoldDB" id="G7Q6L5"/>
<dbReference type="PRINTS" id="PR01437">
    <property type="entry name" value="NUOXDRDTASE4"/>
</dbReference>
<keyword evidence="3 7" id="KW-0812">Transmembrane</keyword>
<dbReference type="Proteomes" id="UP000004662">
    <property type="component" value="Chromosome"/>
</dbReference>
<keyword evidence="2" id="KW-1003">Cell membrane</keyword>
<feature type="transmembrane region" description="Helical" evidence="8">
    <location>
        <begin position="526"/>
        <end position="547"/>
    </location>
</feature>
<dbReference type="HOGENOM" id="CLU_007100_8_1_7"/>
<sequence>MEIFEASLALYLLGALGALGLSGRDAASRVGAAGALAGSLVGLSGVLGAPASAATQIALPWGLPIGGLLLGLDPASRLFLIPVYLLGAACAVAGAAAMAGHLAHNGRGKLGPHWFFFNLLLAGLALVMAARDAVTFLIAWELMSLAPFFLISFHDDEAEVREAAWIYLVAAHLGAVCVMAFFAAFWAAAGGTSFEALAQAAAGGQLAAPSVLFLLALAGFGAKAGFFPFHVWLPEAHPAAPSHVSAVLSGAMISAGLYGLWRAAELLGPAAVWWGWTLVAVGLVSAVSGILQALAQGNLKRLLAYSSVENMGLACLGLGLGLVGRQAGNETIAVLGLSGAVFHVLNHAAFKGLLFLCAGEVLHSVGSVRIAHLGGLGKRMPVVGAAFALASLGIAGLPPLSGFAGELVLALAMLEGLTTAGLPGLLPRVGMAAALVVLAAVGGLALAAFAKAAGLSFLGEPRTPAAAKAAPAGRAARTALLFLCLCIVAAAVCAPLLLSLSGQAALAFPGLDPAPARAALAQATGILWTVGAVFPCLAILAGGLLCVRSRLLAKNGLRWGPTWGCGYTASSPRIQYGQASFAEPAARIFGRAMGLTRRLDLDPGYFPAWGRLAVASPDRLKNTVFLPLFEAVGRVCDAMKVVQHGRVHLYILYVLATVVLLLAWKL</sequence>
<dbReference type="Pfam" id="PF00361">
    <property type="entry name" value="Proton_antipo_M"/>
    <property type="match status" value="1"/>
</dbReference>
<dbReference type="GO" id="GO:0008137">
    <property type="term" value="F:NADH dehydrogenase (ubiquinone) activity"/>
    <property type="evidence" value="ECO:0007669"/>
    <property type="project" value="InterPro"/>
</dbReference>
<dbReference type="GO" id="GO:0005886">
    <property type="term" value="C:plasma membrane"/>
    <property type="evidence" value="ECO:0007669"/>
    <property type="project" value="UniProtKB-SubCell"/>
</dbReference>
<organism evidence="10 11">
    <name type="scientific">Solidesulfovibrio carbinoliphilus subsp. oakridgensis</name>
    <dbReference type="NCBI Taxonomy" id="694327"/>
    <lineage>
        <taxon>Bacteria</taxon>
        <taxon>Pseudomonadati</taxon>
        <taxon>Thermodesulfobacteriota</taxon>
        <taxon>Desulfovibrionia</taxon>
        <taxon>Desulfovibrionales</taxon>
        <taxon>Desulfovibrionaceae</taxon>
        <taxon>Solidesulfovibrio</taxon>
    </lineage>
</organism>
<evidence type="ECO:0000259" key="9">
    <source>
        <dbReference type="Pfam" id="PF00361"/>
    </source>
</evidence>
<evidence type="ECO:0000313" key="11">
    <source>
        <dbReference type="Proteomes" id="UP000004662"/>
    </source>
</evidence>
<dbReference type="eggNOG" id="COG0651">
    <property type="taxonomic scope" value="Bacteria"/>
</dbReference>
<feature type="transmembrane region" description="Helical" evidence="8">
    <location>
        <begin position="344"/>
        <end position="362"/>
    </location>
</feature>
<gene>
    <name evidence="10" type="ORF">DFW101_1620</name>
</gene>
<evidence type="ECO:0000256" key="7">
    <source>
        <dbReference type="RuleBase" id="RU000320"/>
    </source>
</evidence>
<keyword evidence="6 8" id="KW-0472">Membrane</keyword>
<feature type="transmembrane region" description="Helical" evidence="8">
    <location>
        <begin position="114"/>
        <end position="130"/>
    </location>
</feature>
<dbReference type="InterPro" id="IPR003918">
    <property type="entry name" value="NADH_UbQ_OxRdtase"/>
</dbReference>
<keyword evidence="4 8" id="KW-1133">Transmembrane helix</keyword>
<dbReference type="EC" id="1.6.99.5" evidence="10"/>
<evidence type="ECO:0000313" key="10">
    <source>
        <dbReference type="EMBL" id="EHJ47628.1"/>
    </source>
</evidence>
<keyword evidence="11" id="KW-1185">Reference proteome</keyword>
<feature type="transmembrane region" description="Helical" evidence="8">
    <location>
        <begin position="244"/>
        <end position="261"/>
    </location>
</feature>
<evidence type="ECO:0000256" key="2">
    <source>
        <dbReference type="ARBA" id="ARBA00022475"/>
    </source>
</evidence>
<dbReference type="GO" id="GO:0042773">
    <property type="term" value="P:ATP synthesis coupled electron transport"/>
    <property type="evidence" value="ECO:0007669"/>
    <property type="project" value="InterPro"/>
</dbReference>